<accession>A0ABZ3C1B2</accession>
<dbReference type="Gene3D" id="2.30.110.50">
    <property type="match status" value="1"/>
</dbReference>
<dbReference type="Pfam" id="PF05954">
    <property type="entry name" value="Phage_GPD"/>
    <property type="match status" value="1"/>
</dbReference>
<dbReference type="EMBL" id="CP150637">
    <property type="protein sequence ID" value="WZW88570.1"/>
    <property type="molecule type" value="Genomic_DNA"/>
</dbReference>
<dbReference type="SUPFAM" id="SSF69255">
    <property type="entry name" value="gp5 N-terminal domain-like"/>
    <property type="match status" value="1"/>
</dbReference>
<evidence type="ECO:0000256" key="1">
    <source>
        <dbReference type="ARBA" id="ARBA00005558"/>
    </source>
</evidence>
<evidence type="ECO:0000259" key="3">
    <source>
        <dbReference type="Pfam" id="PF04717"/>
    </source>
</evidence>
<evidence type="ECO:0000256" key="2">
    <source>
        <dbReference type="SAM" id="MobiDB-lite"/>
    </source>
</evidence>
<dbReference type="InterPro" id="IPR054030">
    <property type="entry name" value="Gp5_Vgr_C"/>
</dbReference>
<dbReference type="Gene3D" id="3.55.50.10">
    <property type="entry name" value="Baseplate protein-like domains"/>
    <property type="match status" value="1"/>
</dbReference>
<dbReference type="Proteomes" id="UP001449178">
    <property type="component" value="Chromosome"/>
</dbReference>
<proteinExistence type="inferred from homology"/>
<dbReference type="SUPFAM" id="SSF69279">
    <property type="entry name" value="Phage tail proteins"/>
    <property type="match status" value="2"/>
</dbReference>
<feature type="compositionally biased region" description="Polar residues" evidence="2">
    <location>
        <begin position="770"/>
        <end position="781"/>
    </location>
</feature>
<dbReference type="Gene3D" id="2.40.50.230">
    <property type="entry name" value="Gp5 N-terminal domain"/>
    <property type="match status" value="1"/>
</dbReference>
<dbReference type="InterPro" id="IPR037026">
    <property type="entry name" value="Vgr_OB-fold_dom_sf"/>
</dbReference>
<protein>
    <submittedName>
        <fullName evidence="5">Type VI secretion system tip protein TssI/VgrG</fullName>
    </submittedName>
</protein>
<feature type="region of interest" description="Disordered" evidence="2">
    <location>
        <begin position="770"/>
        <end position="791"/>
    </location>
</feature>
<comment type="similarity">
    <text evidence="1">Belongs to the VgrG protein family.</text>
</comment>
<name>A0ABZ3C1B2_9GAMM</name>
<feature type="domain" description="Gp5/Type VI secretion system Vgr C-terminal trimerisation" evidence="4">
    <location>
        <begin position="475"/>
        <end position="581"/>
    </location>
</feature>
<feature type="domain" description="Gp5/Type VI secretion system Vgr protein OB-fold" evidence="3">
    <location>
        <begin position="389"/>
        <end position="458"/>
    </location>
</feature>
<evidence type="ECO:0000259" key="4">
    <source>
        <dbReference type="Pfam" id="PF22178"/>
    </source>
</evidence>
<dbReference type="NCBIfam" id="TIGR01646">
    <property type="entry name" value="vgr_GE"/>
    <property type="match status" value="1"/>
</dbReference>
<reference evidence="5 6" key="1">
    <citation type="submission" date="2024-03" db="EMBL/GenBank/DDBJ databases">
        <title>Complete Genome Sequence and Annotation of Ignatzschineria larvae DSM 13226.</title>
        <authorList>
            <person name="Cantrell E."/>
            <person name="Burcham Z.M."/>
        </authorList>
    </citation>
    <scope>NUCLEOTIDE SEQUENCE [LARGE SCALE GENOMIC DNA]</scope>
    <source>
        <strain evidence="5 6">DSM 13226</strain>
    </source>
</reference>
<dbReference type="InterPro" id="IPR006533">
    <property type="entry name" value="T6SS_Vgr_RhsGE"/>
</dbReference>
<evidence type="ECO:0000313" key="5">
    <source>
        <dbReference type="EMBL" id="WZW88570.1"/>
    </source>
</evidence>
<gene>
    <name evidence="5" type="primary">tssI</name>
    <name evidence="5" type="ORF">WMO13_04075</name>
</gene>
<dbReference type="Pfam" id="PF04717">
    <property type="entry name" value="Phage_base_V"/>
    <property type="match status" value="1"/>
</dbReference>
<dbReference type="PANTHER" id="PTHR32305">
    <property type="match status" value="1"/>
</dbReference>
<dbReference type="Gene3D" id="4.10.220.110">
    <property type="match status" value="1"/>
</dbReference>
<dbReference type="InterPro" id="IPR050708">
    <property type="entry name" value="T6SS_VgrG/RHS"/>
</dbReference>
<keyword evidence="6" id="KW-1185">Reference proteome</keyword>
<dbReference type="RefSeq" id="WP_051396173.1">
    <property type="nucleotide sequence ID" value="NZ_AZOD01000012.1"/>
</dbReference>
<dbReference type="InterPro" id="IPR006531">
    <property type="entry name" value="Gp5/Vgr_OB"/>
</dbReference>
<organism evidence="5 6">
    <name type="scientific">Ignatzschineria larvae DSM 13226</name>
    <dbReference type="NCBI Taxonomy" id="1111732"/>
    <lineage>
        <taxon>Bacteria</taxon>
        <taxon>Pseudomonadati</taxon>
        <taxon>Pseudomonadota</taxon>
        <taxon>Gammaproteobacteria</taxon>
        <taxon>Cardiobacteriales</taxon>
        <taxon>Ignatzschineriaceae</taxon>
        <taxon>Ignatzschineria</taxon>
    </lineage>
</organism>
<dbReference type="InterPro" id="IPR017847">
    <property type="entry name" value="T6SS_RhsGE_Vgr_subset"/>
</dbReference>
<dbReference type="SUPFAM" id="SSF69349">
    <property type="entry name" value="Phage fibre proteins"/>
    <property type="match status" value="1"/>
</dbReference>
<dbReference type="Pfam" id="PF22178">
    <property type="entry name" value="Gp5_trimer_C"/>
    <property type="match status" value="1"/>
</dbReference>
<dbReference type="NCBIfam" id="TIGR03361">
    <property type="entry name" value="VI_Rhs_Vgr"/>
    <property type="match status" value="1"/>
</dbReference>
<dbReference type="PANTHER" id="PTHR32305:SF11">
    <property type="entry name" value="TYPE VI SECRETION SYSTEM SPIKE PROTEIN VGRG3"/>
    <property type="match status" value="1"/>
</dbReference>
<evidence type="ECO:0000313" key="6">
    <source>
        <dbReference type="Proteomes" id="UP001449178"/>
    </source>
</evidence>
<sequence>MRSPKIFNEVRFELTAGGHQFNVIDFTIDEGFSTPFCGEFKLSNKQRFIHAEDMLNKTCTLKIYQNKTLTRLFSGIIQRFEKGDDTGHETRYNLTIVPAFARFSLRHESRIFQHKSVVNILEVMLKEMRISHYSLRMMNTHAPRDYCVQYRESDLAFLHRILAEEGISYFFEYSEDKHTIIFNDYTPRANNVGVEILYDPSASAMPEHPYIRQFLLQNEIKPTKAVLQDYHFRSPRFTLSNQEIGYEMESQNGDYEHYDYPSRYSFGDNNIGRLFTKARINYLRRDAITALGKGNIAEFIPGFYFELKEQYLEAYNRTWILTHVRHRGTQPQSLEERSSEGAATYYNDFSVMPKDIPWSSTPDPKPQVGGPHVAVVTGPPGEEIYVDEYGRVKVRFKWDRKQTPEPSNDSERTCWLRVSDGWAGAGRGMIALPRVGDEVLVSFLEGDPDQPIITGRTYHSHNRHPYSMPKHKTITGIRTKTHRGEGYNELYFDDENEKQLVRIHAEKDYDLKVKNVKNERIDFDHQVSIGNDERIDIANDRTITVEGEQHYTTKGAHIELREADSSLEIKGDLIEKVAGTHGLRVDGDLTLESKSRLTLKVGGNFVVIDSSGVYIKGPIVTVNSGGTPGDTVVPQVPTILDTAVGEGSAFVASCPLQDTANKSADFAALLESMGIENGEGGANANLRGATNTASSLANLAKNPSSVLGLAGQLTGATELKSLANTANLANRVLTDSLGMIDLAKTLKDNPENLAGLLGILGENSDGSHTRLSNNVGASSLATPEFNPHARS</sequence>